<dbReference type="SUPFAM" id="SSF55729">
    <property type="entry name" value="Acyl-CoA N-acyltransferases (Nat)"/>
    <property type="match status" value="1"/>
</dbReference>
<evidence type="ECO:0000259" key="1">
    <source>
        <dbReference type="PROSITE" id="PS51186"/>
    </source>
</evidence>
<dbReference type="EMBL" id="SNYN01000001">
    <property type="protein sequence ID" value="TDQ55391.1"/>
    <property type="molecule type" value="Genomic_DNA"/>
</dbReference>
<comment type="caution">
    <text evidence="2">The sequence shown here is derived from an EMBL/GenBank/DDBJ whole genome shotgun (WGS) entry which is preliminary data.</text>
</comment>
<sequence length="286" mass="31019">MRDTSRPEGLVFQVPYVPTLGPMHPDAITPGLWDQVVAISGTGRFLPHDKDARWGGVKSERVLDHSVDGAQGMAAATMLDRGGRRTVRLHLYGEFDLDQAADQVAKLAADHGADRAQLVRLTTEPQLGQCCRIQLRTFARDFETTVVEGVTELDRLSGPVRDTWPDFTDALTGEGFAYLAAQERAGALDGPILTVTEAGRVVGAIGPMATHPDPVGRIRLLPQYFGVLPDHRGRGHGRALWRAAMEWGQQAGADYQVLQTELGGASDRLCRGEGLDTLGFVTTTRV</sequence>
<gene>
    <name evidence="2" type="ORF">EV190_101718</name>
</gene>
<feature type="domain" description="N-acetyltransferase" evidence="1">
    <location>
        <begin position="137"/>
        <end position="286"/>
    </location>
</feature>
<dbReference type="GO" id="GO:0016747">
    <property type="term" value="F:acyltransferase activity, transferring groups other than amino-acyl groups"/>
    <property type="evidence" value="ECO:0007669"/>
    <property type="project" value="InterPro"/>
</dbReference>
<proteinExistence type="predicted"/>
<reference evidence="2 3" key="1">
    <citation type="submission" date="2019-03" db="EMBL/GenBank/DDBJ databases">
        <title>Genomic Encyclopedia of Type Strains, Phase IV (KMG-IV): sequencing the most valuable type-strain genomes for metagenomic binning, comparative biology and taxonomic classification.</title>
        <authorList>
            <person name="Goeker M."/>
        </authorList>
    </citation>
    <scope>NUCLEOTIDE SEQUENCE [LARGE SCALE GENOMIC DNA]</scope>
    <source>
        <strain evidence="2 3">DSM 46770</strain>
    </source>
</reference>
<protein>
    <submittedName>
        <fullName evidence="2">Acetyltransferase (GNAT) family protein</fullName>
    </submittedName>
</protein>
<dbReference type="RefSeq" id="WP_133739916.1">
    <property type="nucleotide sequence ID" value="NZ_SNYN01000001.1"/>
</dbReference>
<dbReference type="PROSITE" id="PS51186">
    <property type="entry name" value="GNAT"/>
    <property type="match status" value="1"/>
</dbReference>
<dbReference type="Gene3D" id="3.40.630.30">
    <property type="match status" value="1"/>
</dbReference>
<dbReference type="AlphaFoldDB" id="A0A4R6V4X8"/>
<dbReference type="Proteomes" id="UP000295281">
    <property type="component" value="Unassembled WGS sequence"/>
</dbReference>
<evidence type="ECO:0000313" key="2">
    <source>
        <dbReference type="EMBL" id="TDQ55391.1"/>
    </source>
</evidence>
<organism evidence="2 3">
    <name type="scientific">Actinorugispora endophytica</name>
    <dbReference type="NCBI Taxonomy" id="1605990"/>
    <lineage>
        <taxon>Bacteria</taxon>
        <taxon>Bacillati</taxon>
        <taxon>Actinomycetota</taxon>
        <taxon>Actinomycetes</taxon>
        <taxon>Streptosporangiales</taxon>
        <taxon>Nocardiopsidaceae</taxon>
        <taxon>Actinorugispora</taxon>
    </lineage>
</organism>
<keyword evidence="3" id="KW-1185">Reference proteome</keyword>
<accession>A0A4R6V4X8</accession>
<dbReference type="Pfam" id="PF00583">
    <property type="entry name" value="Acetyltransf_1"/>
    <property type="match status" value="1"/>
</dbReference>
<dbReference type="InterPro" id="IPR016181">
    <property type="entry name" value="Acyl_CoA_acyltransferase"/>
</dbReference>
<dbReference type="InterPro" id="IPR000182">
    <property type="entry name" value="GNAT_dom"/>
</dbReference>
<keyword evidence="2" id="KW-0808">Transferase</keyword>
<evidence type="ECO:0000313" key="3">
    <source>
        <dbReference type="Proteomes" id="UP000295281"/>
    </source>
</evidence>
<name>A0A4R6V4X8_9ACTN</name>
<dbReference type="CDD" id="cd04301">
    <property type="entry name" value="NAT_SF"/>
    <property type="match status" value="1"/>
</dbReference>
<dbReference type="OrthoDB" id="3436926at2"/>